<evidence type="ECO:0000256" key="2">
    <source>
        <dbReference type="ARBA" id="ARBA00010350"/>
    </source>
</evidence>
<organism evidence="7 8">
    <name type="scientific">Lactuca sativa</name>
    <name type="common">Garden lettuce</name>
    <dbReference type="NCBI Taxonomy" id="4236"/>
    <lineage>
        <taxon>Eukaryota</taxon>
        <taxon>Viridiplantae</taxon>
        <taxon>Streptophyta</taxon>
        <taxon>Embryophyta</taxon>
        <taxon>Tracheophyta</taxon>
        <taxon>Spermatophyta</taxon>
        <taxon>Magnoliopsida</taxon>
        <taxon>eudicotyledons</taxon>
        <taxon>Gunneridae</taxon>
        <taxon>Pentapetalae</taxon>
        <taxon>asterids</taxon>
        <taxon>campanulids</taxon>
        <taxon>Asterales</taxon>
        <taxon>Asteraceae</taxon>
        <taxon>Cichorioideae</taxon>
        <taxon>Cichorieae</taxon>
        <taxon>Lactucinae</taxon>
        <taxon>Lactuca</taxon>
    </lineage>
</organism>
<evidence type="ECO:0000256" key="4">
    <source>
        <dbReference type="ARBA" id="ARBA00022989"/>
    </source>
</evidence>
<keyword evidence="8" id="KW-1185">Reference proteome</keyword>
<name>A0A9R1X865_LACSA</name>
<comment type="similarity">
    <text evidence="2 6">Belongs to the BI1 family.</text>
</comment>
<dbReference type="PANTHER" id="PTHR23291:SF32">
    <property type="entry name" value="BAX INHIBITOR 1"/>
    <property type="match status" value="1"/>
</dbReference>
<keyword evidence="5 6" id="KW-0472">Membrane</keyword>
<evidence type="ECO:0000256" key="6">
    <source>
        <dbReference type="RuleBase" id="RU004379"/>
    </source>
</evidence>
<sequence length="140" mass="15467">MTFSLLHGVTLGPLIGLVIDVHPGILVSAFMATAIIFACFSGVAMLARRRVFIYLGGFLSSCFSILVWVVFVALIFDENVALFNIECLICFLVVFWAVGYIVVDTEEIIERAHLGDLDYVTDALLLSVTLFLYLFAFLSS</sequence>
<keyword evidence="3 6" id="KW-0812">Transmembrane</keyword>
<accession>A0A9R1X865</accession>
<comment type="subcellular location">
    <subcellularLocation>
        <location evidence="1">Membrane</location>
        <topology evidence="1">Multi-pass membrane protein</topology>
    </subcellularLocation>
</comment>
<dbReference type="PANTHER" id="PTHR23291">
    <property type="entry name" value="BAX INHIBITOR-RELATED"/>
    <property type="match status" value="1"/>
</dbReference>
<feature type="transmembrane region" description="Helical" evidence="6">
    <location>
        <begin position="53"/>
        <end position="76"/>
    </location>
</feature>
<dbReference type="GO" id="GO:0016020">
    <property type="term" value="C:membrane"/>
    <property type="evidence" value="ECO:0007669"/>
    <property type="project" value="UniProtKB-SubCell"/>
</dbReference>
<feature type="transmembrane region" description="Helical" evidence="6">
    <location>
        <begin position="119"/>
        <end position="138"/>
    </location>
</feature>
<evidence type="ECO:0000256" key="5">
    <source>
        <dbReference type="ARBA" id="ARBA00023136"/>
    </source>
</evidence>
<feature type="transmembrane region" description="Helical" evidence="6">
    <location>
        <begin position="82"/>
        <end position="103"/>
    </location>
</feature>
<evidence type="ECO:0000313" key="7">
    <source>
        <dbReference type="EMBL" id="KAJ0199217.1"/>
    </source>
</evidence>
<reference evidence="7 8" key="1">
    <citation type="journal article" date="2017" name="Nat. Commun.">
        <title>Genome assembly with in vitro proximity ligation data and whole-genome triplication in lettuce.</title>
        <authorList>
            <person name="Reyes-Chin-Wo S."/>
            <person name="Wang Z."/>
            <person name="Yang X."/>
            <person name="Kozik A."/>
            <person name="Arikit S."/>
            <person name="Song C."/>
            <person name="Xia L."/>
            <person name="Froenicke L."/>
            <person name="Lavelle D.O."/>
            <person name="Truco M.J."/>
            <person name="Xia R."/>
            <person name="Zhu S."/>
            <person name="Xu C."/>
            <person name="Xu H."/>
            <person name="Xu X."/>
            <person name="Cox K."/>
            <person name="Korf I."/>
            <person name="Meyers B.C."/>
            <person name="Michelmore R.W."/>
        </authorList>
    </citation>
    <scope>NUCLEOTIDE SEQUENCE [LARGE SCALE GENOMIC DNA]</scope>
    <source>
        <strain evidence="8">cv. Salinas</strain>
        <tissue evidence="7">Seedlings</tissue>
    </source>
</reference>
<dbReference type="AlphaFoldDB" id="A0A9R1X865"/>
<comment type="caution">
    <text evidence="6">Lacks conserved residue(s) required for the propagation of feature annotation.</text>
</comment>
<comment type="caution">
    <text evidence="7">The sequence shown here is derived from an EMBL/GenBank/DDBJ whole genome shotgun (WGS) entry which is preliminary data.</text>
</comment>
<dbReference type="Proteomes" id="UP000235145">
    <property type="component" value="Unassembled WGS sequence"/>
</dbReference>
<keyword evidence="4 6" id="KW-1133">Transmembrane helix</keyword>
<evidence type="ECO:0000313" key="8">
    <source>
        <dbReference type="Proteomes" id="UP000235145"/>
    </source>
</evidence>
<dbReference type="InterPro" id="IPR006214">
    <property type="entry name" value="Bax_inhibitor_1-related"/>
</dbReference>
<evidence type="ECO:0000256" key="1">
    <source>
        <dbReference type="ARBA" id="ARBA00004141"/>
    </source>
</evidence>
<dbReference type="Pfam" id="PF01027">
    <property type="entry name" value="Bax1-I"/>
    <property type="match status" value="1"/>
</dbReference>
<dbReference type="EMBL" id="NBSK02000006">
    <property type="protein sequence ID" value="KAJ0199217.1"/>
    <property type="molecule type" value="Genomic_DNA"/>
</dbReference>
<proteinExistence type="inferred from homology"/>
<evidence type="ECO:0008006" key="9">
    <source>
        <dbReference type="Google" id="ProtNLM"/>
    </source>
</evidence>
<gene>
    <name evidence="7" type="ORF">LSAT_V11C600334100</name>
</gene>
<feature type="transmembrane region" description="Helical" evidence="6">
    <location>
        <begin position="26"/>
        <end position="46"/>
    </location>
</feature>
<protein>
    <recommendedName>
        <fullName evidence="9">Bax inhibitor 1</fullName>
    </recommendedName>
</protein>
<evidence type="ECO:0000256" key="3">
    <source>
        <dbReference type="ARBA" id="ARBA00022692"/>
    </source>
</evidence>